<dbReference type="InterPro" id="IPR016172">
    <property type="entry name" value="D-lactate_DH_C-sub1"/>
</dbReference>
<proteinExistence type="inferred from homology"/>
<dbReference type="Gene3D" id="3.30.1370.20">
    <property type="entry name" value="D-lactate dehydrogenase, cap domain, subdomain 2"/>
    <property type="match status" value="1"/>
</dbReference>
<dbReference type="Proteomes" id="UP000054596">
    <property type="component" value="Unassembled WGS sequence"/>
</dbReference>
<dbReference type="GO" id="GO:0055085">
    <property type="term" value="P:transmembrane transport"/>
    <property type="evidence" value="ECO:0007669"/>
    <property type="project" value="InterPro"/>
</dbReference>
<comment type="subcellular location">
    <subcellularLocation>
        <location evidence="5">Cell inner membrane</location>
        <topology evidence="5">Peripheral membrane protein</topology>
        <orientation evidence="5">Cytoplasmic side</orientation>
    </subcellularLocation>
</comment>
<dbReference type="Pfam" id="PF01565">
    <property type="entry name" value="FAD_binding_4"/>
    <property type="match status" value="1"/>
</dbReference>
<feature type="binding site" evidence="5 7">
    <location>
        <position position="149"/>
    </location>
    <ligand>
        <name>FAD</name>
        <dbReference type="ChEBI" id="CHEBI:57692"/>
    </ligand>
</feature>
<gene>
    <name evidence="5" type="primary">dld</name>
    <name evidence="9" type="ORF">AWB82_03594</name>
</gene>
<evidence type="ECO:0000256" key="4">
    <source>
        <dbReference type="ARBA" id="ARBA00023002"/>
    </source>
</evidence>
<dbReference type="PIRSF" id="PIRSF000101">
    <property type="entry name" value="D-lactate_dh"/>
    <property type="match status" value="1"/>
</dbReference>
<protein>
    <recommendedName>
        <fullName evidence="5">Quinone-dependent D-lactate dehydrogenase</fullName>
        <ecNumber evidence="5">1.1.5.12</ecNumber>
    </recommendedName>
    <alternativeName>
        <fullName evidence="5">D-lactate dehydrogenase</fullName>
        <shortName evidence="5">D-LDH</shortName>
    </alternativeName>
</protein>
<dbReference type="InterPro" id="IPR006094">
    <property type="entry name" value="Oxid_FAD_bind_N"/>
</dbReference>
<evidence type="ECO:0000256" key="3">
    <source>
        <dbReference type="ARBA" id="ARBA00022827"/>
    </source>
</evidence>
<comment type="catalytic activity">
    <reaction evidence="5 6">
        <text>(R)-lactate + a quinone = a quinol + pyruvate</text>
        <dbReference type="Rhea" id="RHEA:51468"/>
        <dbReference type="ChEBI" id="CHEBI:15361"/>
        <dbReference type="ChEBI" id="CHEBI:16004"/>
        <dbReference type="ChEBI" id="CHEBI:24646"/>
        <dbReference type="ChEBI" id="CHEBI:132124"/>
        <dbReference type="EC" id="1.1.5.12"/>
    </reaction>
</comment>
<feature type="domain" description="FAD-binding PCMH-type" evidence="8">
    <location>
        <begin position="47"/>
        <end position="227"/>
    </location>
</feature>
<evidence type="ECO:0000256" key="6">
    <source>
        <dbReference type="PIRNR" id="PIRNR000101"/>
    </source>
</evidence>
<feature type="binding site" evidence="7">
    <location>
        <position position="262"/>
    </location>
    <ligand>
        <name>FAD</name>
        <dbReference type="ChEBI" id="CHEBI:57692"/>
    </ligand>
</feature>
<dbReference type="InterPro" id="IPR016169">
    <property type="entry name" value="FAD-bd_PCMH_sub2"/>
</dbReference>
<keyword evidence="3 5" id="KW-0274">FAD</keyword>
<dbReference type="EC" id="1.1.5.12" evidence="5"/>
<name>A0A158B6D1_9BURK</name>
<keyword evidence="5 6" id="KW-0874">Quinone</keyword>
<dbReference type="GO" id="GO:0071949">
    <property type="term" value="F:FAD binding"/>
    <property type="evidence" value="ECO:0007669"/>
    <property type="project" value="InterPro"/>
</dbReference>
<dbReference type="HAMAP" id="MF_02092">
    <property type="entry name" value="DLDH_Dld"/>
    <property type="match status" value="1"/>
</dbReference>
<comment type="function">
    <text evidence="5 6">Catalyzes the oxidation of D-lactate to pyruvate.</text>
</comment>
<comment type="cofactor">
    <cofactor evidence="1 5 6 7">
        <name>FAD</name>
        <dbReference type="ChEBI" id="CHEBI:57692"/>
    </cofactor>
</comment>
<dbReference type="InterPro" id="IPR016173">
    <property type="entry name" value="D-lactate_DH_C-sub2"/>
</dbReference>
<evidence type="ECO:0000256" key="1">
    <source>
        <dbReference type="ARBA" id="ARBA00001974"/>
    </source>
</evidence>
<sequence>MSATAPSALPFGTSRTSLLASLGDIAGTQNVLTGDAQTRRYRTGYRFGSGRVLAVVRPGTLVEQWRVLAACVAARAIVITQASNTGLTGGSTPDGDDYDRDIVIVSTTRIRRVHLIRDGKQVVCIGGATLDQLERALKPLGREPHSVIGSSCIGASVLGGISNNSGGSLVHRGPAYTEMAVFAAVDASGVLRLVNHLGIDLGSTPDEILSRIENGTFTEADVRDGAAASDHEYATHVRDIDAATPARFNADTRRLFEASGSAGKVMTFAVRLDTFAAEQGAKVFYVGTNDTSVLTDIRRHALANFTHLPIAGEYLHRDAFDVAKKYGKDLFLIIDKFGTQRLPLFFGLKTRCDAWFERLAFTPKHMSDRVLQWLSERLPEHLPARIVAYREAYEHHLMLKVPAAGIDEARAFLAKRFADGGGAYFECTDEEGRKAFLHRFAAASAAVRYRAVHHREVEDIVALDIALRRNDRDWFERLPEKIERPIILKLYYGHFLCHVFHQDYIVSKGNDCMALEHEMLELLDERGAEYPAEHNVGHLYEAKPQLAEFYKQIDPCNCFNPGIGKTSKFAAYRDDAVEATT</sequence>
<keyword evidence="4 5" id="KW-0560">Oxidoreductase</keyword>
<feature type="binding site" evidence="5 7">
    <location>
        <begin position="82"/>
        <end position="86"/>
    </location>
    <ligand>
        <name>FAD</name>
        <dbReference type="ChEBI" id="CHEBI:57692"/>
    </ligand>
</feature>
<dbReference type="GO" id="GO:0006089">
    <property type="term" value="P:lactate metabolic process"/>
    <property type="evidence" value="ECO:0007669"/>
    <property type="project" value="UniProtKB-UniRule"/>
</dbReference>
<dbReference type="AlphaFoldDB" id="A0A158B6D1"/>
<dbReference type="InterPro" id="IPR016167">
    <property type="entry name" value="FAD-bd_PCMH_sub1"/>
</dbReference>
<dbReference type="SUPFAM" id="SSF56176">
    <property type="entry name" value="FAD-binding/transporter-associated domain-like"/>
    <property type="match status" value="1"/>
</dbReference>
<comment type="caution">
    <text evidence="5">Lacks conserved residue(s) required for the propagation of feature annotation.</text>
</comment>
<dbReference type="GO" id="GO:0004458">
    <property type="term" value="F:D-lactate dehydrogenase (cytochrome) activity"/>
    <property type="evidence" value="ECO:0007669"/>
    <property type="project" value="UniProtKB-UniRule"/>
</dbReference>
<dbReference type="PANTHER" id="PTHR43716:SF1">
    <property type="entry name" value="D-2-HYDROXYGLUTARATE DEHYDROGENASE, MITOCHONDRIAL"/>
    <property type="match status" value="1"/>
</dbReference>
<keyword evidence="5" id="KW-1003">Cell membrane</keyword>
<dbReference type="PANTHER" id="PTHR43716">
    <property type="entry name" value="D-2-HYDROXYGLUTARATE DEHYDROGENASE, MITOCHONDRIAL"/>
    <property type="match status" value="1"/>
</dbReference>
<dbReference type="InterPro" id="IPR036318">
    <property type="entry name" value="FAD-bd_PCMH-like_sf"/>
</dbReference>
<dbReference type="GO" id="GO:0031234">
    <property type="term" value="C:extrinsic component of cytoplasmic side of plasma membrane"/>
    <property type="evidence" value="ECO:0007669"/>
    <property type="project" value="UniProtKB-UniRule"/>
</dbReference>
<comment type="similarity">
    <text evidence="5">Belongs to the quinone-dependent D-lactate dehydrogenase family.</text>
</comment>
<dbReference type="Pfam" id="PF09330">
    <property type="entry name" value="Lact-deh-memb"/>
    <property type="match status" value="1"/>
</dbReference>
<dbReference type="NCBIfam" id="NF008387">
    <property type="entry name" value="PRK11183.1"/>
    <property type="match status" value="1"/>
</dbReference>
<evidence type="ECO:0000313" key="10">
    <source>
        <dbReference type="Proteomes" id="UP000054596"/>
    </source>
</evidence>
<keyword evidence="5" id="KW-0472">Membrane</keyword>
<dbReference type="GO" id="GO:0102029">
    <property type="term" value="F:D-lactate dehydrogenase (quinone) activity"/>
    <property type="evidence" value="ECO:0007669"/>
    <property type="project" value="UniProtKB-EC"/>
</dbReference>
<dbReference type="Gene3D" id="3.30.43.10">
    <property type="entry name" value="Uridine Diphospho-n-acetylenolpyruvylglucosamine Reductase, domain 2"/>
    <property type="match status" value="1"/>
</dbReference>
<dbReference type="Gene3D" id="3.30.70.610">
    <property type="entry name" value="D-lactate dehydrogenase, cap domain, subdomain 1"/>
    <property type="match status" value="2"/>
</dbReference>
<evidence type="ECO:0000256" key="7">
    <source>
        <dbReference type="PIRSR" id="PIRSR000101-1"/>
    </source>
</evidence>
<dbReference type="GO" id="GO:0022904">
    <property type="term" value="P:respiratory electron transport chain"/>
    <property type="evidence" value="ECO:0007669"/>
    <property type="project" value="InterPro"/>
</dbReference>
<keyword evidence="5" id="KW-0997">Cell inner membrane</keyword>
<dbReference type="GO" id="GO:0048038">
    <property type="term" value="F:quinone binding"/>
    <property type="evidence" value="ECO:0007669"/>
    <property type="project" value="UniProtKB-KW"/>
</dbReference>
<organism evidence="9 10">
    <name type="scientific">Caballeronia glebae</name>
    <dbReference type="NCBI Taxonomy" id="1777143"/>
    <lineage>
        <taxon>Bacteria</taxon>
        <taxon>Pseudomonadati</taxon>
        <taxon>Pseudomonadota</taxon>
        <taxon>Betaproteobacteria</taxon>
        <taxon>Burkholderiales</taxon>
        <taxon>Burkholderiaceae</taxon>
        <taxon>Caballeronia</taxon>
    </lineage>
</organism>
<dbReference type="InterPro" id="IPR016166">
    <property type="entry name" value="FAD-bd_PCMH"/>
</dbReference>
<evidence type="ECO:0000256" key="2">
    <source>
        <dbReference type="ARBA" id="ARBA00022630"/>
    </source>
</evidence>
<accession>A0A158B6D1</accession>
<dbReference type="EMBL" id="FCOJ02000024">
    <property type="protein sequence ID" value="SAK65559.1"/>
    <property type="molecule type" value="Genomic_DNA"/>
</dbReference>
<feature type="binding site" evidence="5 7">
    <location>
        <position position="156"/>
    </location>
    <ligand>
        <name>FAD</name>
        <dbReference type="ChEBI" id="CHEBI:57692"/>
    </ligand>
</feature>
<dbReference type="SUPFAM" id="SSF55103">
    <property type="entry name" value="FAD-linked oxidases, C-terminal domain"/>
    <property type="match status" value="1"/>
</dbReference>
<dbReference type="STRING" id="1777143.AWB82_03594"/>
<keyword evidence="10" id="KW-1185">Reference proteome</keyword>
<comment type="caution">
    <text evidence="9">The sequence shown here is derived from an EMBL/GenBank/DDBJ whole genome shotgun (WGS) entry which is preliminary data.</text>
</comment>
<dbReference type="InterPro" id="IPR015409">
    <property type="entry name" value="Lactate_DH_C"/>
</dbReference>
<evidence type="ECO:0000256" key="5">
    <source>
        <dbReference type="HAMAP-Rule" id="MF_02092"/>
    </source>
</evidence>
<keyword evidence="2 5" id="KW-0285">Flavoprotein</keyword>
<dbReference type="RefSeq" id="WP_086969479.1">
    <property type="nucleotide sequence ID" value="NZ_FCOJ02000024.1"/>
</dbReference>
<dbReference type="Gene3D" id="3.30.465.10">
    <property type="match status" value="1"/>
</dbReference>
<reference evidence="9" key="1">
    <citation type="submission" date="2016-01" db="EMBL/GenBank/DDBJ databases">
        <authorList>
            <person name="Peeters C."/>
        </authorList>
    </citation>
    <scope>NUCLEOTIDE SEQUENCE [LARGE SCALE GENOMIC DNA]</scope>
    <source>
        <strain evidence="9">LMG 29325</strain>
    </source>
</reference>
<dbReference type="PROSITE" id="PS51387">
    <property type="entry name" value="FAD_PCMH"/>
    <property type="match status" value="1"/>
</dbReference>
<dbReference type="InterPro" id="IPR016164">
    <property type="entry name" value="FAD-linked_Oxase-like_C"/>
</dbReference>
<dbReference type="OrthoDB" id="9772552at2"/>
<feature type="binding site" evidence="5 7">
    <location>
        <begin position="90"/>
        <end position="91"/>
    </location>
    <ligand>
        <name>FAD</name>
        <dbReference type="ChEBI" id="CHEBI:57692"/>
    </ligand>
</feature>
<feature type="binding site" evidence="5 7">
    <location>
        <position position="166"/>
    </location>
    <ligand>
        <name>FAD</name>
        <dbReference type="ChEBI" id="CHEBI:57692"/>
    </ligand>
</feature>
<dbReference type="InterPro" id="IPR012256">
    <property type="entry name" value="D_lactate_DH"/>
</dbReference>
<evidence type="ECO:0000259" key="8">
    <source>
        <dbReference type="PROSITE" id="PS51387"/>
    </source>
</evidence>
<dbReference type="InterPro" id="IPR051264">
    <property type="entry name" value="FAD-oxidored/transferase_4"/>
</dbReference>
<evidence type="ECO:0000313" key="9">
    <source>
        <dbReference type="EMBL" id="SAK65559.1"/>
    </source>
</evidence>